<dbReference type="GeneID" id="301136429"/>
<organism evidence="10 11">
    <name type="scientific">Viridibacillus arvi</name>
    <dbReference type="NCBI Taxonomy" id="263475"/>
    <lineage>
        <taxon>Bacteria</taxon>
        <taxon>Bacillati</taxon>
        <taxon>Bacillota</taxon>
        <taxon>Bacilli</taxon>
        <taxon>Bacillales</taxon>
        <taxon>Caryophanaceae</taxon>
        <taxon>Viridibacillus</taxon>
    </lineage>
</organism>
<evidence type="ECO:0000256" key="4">
    <source>
        <dbReference type="ARBA" id="ARBA00023125"/>
    </source>
</evidence>
<evidence type="ECO:0000259" key="8">
    <source>
        <dbReference type="PROSITE" id="PS50110"/>
    </source>
</evidence>
<proteinExistence type="predicted"/>
<feature type="modified residue" description="4-aspartylphosphate" evidence="6">
    <location>
        <position position="51"/>
    </location>
</feature>
<dbReference type="PANTHER" id="PTHR48111">
    <property type="entry name" value="REGULATOR OF RPOS"/>
    <property type="match status" value="1"/>
</dbReference>
<evidence type="ECO:0000313" key="10">
    <source>
        <dbReference type="EMBL" id="KOO48750.1"/>
    </source>
</evidence>
<evidence type="ECO:0000256" key="3">
    <source>
        <dbReference type="ARBA" id="ARBA00023015"/>
    </source>
</evidence>
<dbReference type="CDD" id="cd00383">
    <property type="entry name" value="trans_reg_C"/>
    <property type="match status" value="1"/>
</dbReference>
<dbReference type="RefSeq" id="WP_053416935.1">
    <property type="nucleotide sequence ID" value="NZ_LILB01000005.1"/>
</dbReference>
<evidence type="ECO:0000313" key="11">
    <source>
        <dbReference type="Proteomes" id="UP000036867"/>
    </source>
</evidence>
<dbReference type="OrthoDB" id="9790442at2"/>
<feature type="DNA-binding region" description="OmpR/PhoB-type" evidence="7">
    <location>
        <begin position="124"/>
        <end position="222"/>
    </location>
</feature>
<protein>
    <submittedName>
        <fullName evidence="10">Transcriptional regulator</fullName>
    </submittedName>
</protein>
<dbReference type="GO" id="GO:0006355">
    <property type="term" value="P:regulation of DNA-templated transcription"/>
    <property type="evidence" value="ECO:0007669"/>
    <property type="project" value="InterPro"/>
</dbReference>
<accession>A0A0M0LCF9</accession>
<dbReference type="EMBL" id="LILB01000005">
    <property type="protein sequence ID" value="KOO48750.1"/>
    <property type="molecule type" value="Genomic_DNA"/>
</dbReference>
<dbReference type="GO" id="GO:0005829">
    <property type="term" value="C:cytosol"/>
    <property type="evidence" value="ECO:0007669"/>
    <property type="project" value="TreeGrafter"/>
</dbReference>
<comment type="caution">
    <text evidence="10">The sequence shown here is derived from an EMBL/GenBank/DDBJ whole genome shotgun (WGS) entry which is preliminary data.</text>
</comment>
<evidence type="ECO:0000256" key="6">
    <source>
        <dbReference type="PROSITE-ProRule" id="PRU00169"/>
    </source>
</evidence>
<dbReference type="Gene3D" id="1.10.10.10">
    <property type="entry name" value="Winged helix-like DNA-binding domain superfamily/Winged helix DNA-binding domain"/>
    <property type="match status" value="1"/>
</dbReference>
<feature type="domain" description="Response regulatory" evidence="8">
    <location>
        <begin position="2"/>
        <end position="116"/>
    </location>
</feature>
<evidence type="ECO:0000256" key="2">
    <source>
        <dbReference type="ARBA" id="ARBA00023012"/>
    </source>
</evidence>
<keyword evidence="3" id="KW-0805">Transcription regulation</keyword>
<dbReference type="AlphaFoldDB" id="A0A0M0LCF9"/>
<evidence type="ECO:0000259" key="9">
    <source>
        <dbReference type="PROSITE" id="PS51755"/>
    </source>
</evidence>
<dbReference type="Gene3D" id="6.10.250.690">
    <property type="match status" value="1"/>
</dbReference>
<dbReference type="SMART" id="SM00448">
    <property type="entry name" value="REC"/>
    <property type="match status" value="1"/>
</dbReference>
<keyword evidence="11" id="KW-1185">Reference proteome</keyword>
<dbReference type="GO" id="GO:0032993">
    <property type="term" value="C:protein-DNA complex"/>
    <property type="evidence" value="ECO:0007669"/>
    <property type="project" value="TreeGrafter"/>
</dbReference>
<dbReference type="GO" id="GO:0000156">
    <property type="term" value="F:phosphorelay response regulator activity"/>
    <property type="evidence" value="ECO:0007669"/>
    <property type="project" value="TreeGrafter"/>
</dbReference>
<evidence type="ECO:0000256" key="1">
    <source>
        <dbReference type="ARBA" id="ARBA00022553"/>
    </source>
</evidence>
<keyword evidence="4 7" id="KW-0238">DNA-binding</keyword>
<feature type="domain" description="OmpR/PhoB-type" evidence="9">
    <location>
        <begin position="124"/>
        <end position="222"/>
    </location>
</feature>
<keyword evidence="2" id="KW-0902">Two-component regulatory system</keyword>
<dbReference type="Pfam" id="PF00486">
    <property type="entry name" value="Trans_reg_C"/>
    <property type="match status" value="1"/>
</dbReference>
<dbReference type="InterPro" id="IPR001789">
    <property type="entry name" value="Sig_transdc_resp-reg_receiver"/>
</dbReference>
<reference evidence="11" key="1">
    <citation type="submission" date="2015-08" db="EMBL/GenBank/DDBJ databases">
        <title>Fjat-10028 dsm 16317.</title>
        <authorList>
            <person name="Liu B."/>
            <person name="Wang J."/>
            <person name="Zhu Y."/>
            <person name="Liu G."/>
            <person name="Chen Q."/>
            <person name="Chen Z."/>
            <person name="Lan J."/>
            <person name="Che J."/>
            <person name="Ge C."/>
            <person name="Shi H."/>
            <person name="Pan Z."/>
            <person name="Liu X."/>
        </authorList>
    </citation>
    <scope>NUCLEOTIDE SEQUENCE [LARGE SCALE GENOMIC DNA]</scope>
    <source>
        <strain evidence="11">DSM 16317</strain>
    </source>
</reference>
<dbReference type="InterPro" id="IPR036388">
    <property type="entry name" value="WH-like_DNA-bd_sf"/>
</dbReference>
<dbReference type="FunFam" id="3.40.50.2300:FF:000002">
    <property type="entry name" value="DNA-binding response regulator PhoP"/>
    <property type="match status" value="1"/>
</dbReference>
<dbReference type="SMART" id="SM00862">
    <property type="entry name" value="Trans_reg_C"/>
    <property type="match status" value="1"/>
</dbReference>
<dbReference type="InterPro" id="IPR011006">
    <property type="entry name" value="CheY-like_superfamily"/>
</dbReference>
<dbReference type="InterPro" id="IPR039420">
    <property type="entry name" value="WalR-like"/>
</dbReference>
<sequence>MKILLAEDDARLRKNLVQIIKREIHQVDAVGNGQDAVNYAMYNEYDLLILDWMMPKLSGLEVCQEVRRKGYTGGILILTAKDDTADIIQGLDMGADDYLVKPVKMEELLARIRALLRRKDKPIEQVVKADNFLLQLDSRKLLRNNEEIELTKKEFLLLEYLFINKGRVLTRDQISLHIWGYDQDISNNALDALVKLVRKKIDENERQSIIQNVRGIGYKLRDSYV</sequence>
<dbReference type="Gene3D" id="3.40.50.2300">
    <property type="match status" value="1"/>
</dbReference>
<dbReference type="Proteomes" id="UP000036867">
    <property type="component" value="Unassembled WGS sequence"/>
</dbReference>
<dbReference type="PATRIC" id="fig|263475.3.peg.3202"/>
<keyword evidence="1 6" id="KW-0597">Phosphoprotein</keyword>
<dbReference type="Pfam" id="PF00072">
    <property type="entry name" value="Response_reg"/>
    <property type="match status" value="1"/>
</dbReference>
<dbReference type="PROSITE" id="PS50110">
    <property type="entry name" value="RESPONSE_REGULATORY"/>
    <property type="match status" value="1"/>
</dbReference>
<dbReference type="PANTHER" id="PTHR48111:SF22">
    <property type="entry name" value="REGULATOR OF RPOS"/>
    <property type="match status" value="1"/>
</dbReference>
<dbReference type="STRING" id="263475.AMD00_09975"/>
<dbReference type="SUPFAM" id="SSF52172">
    <property type="entry name" value="CheY-like"/>
    <property type="match status" value="1"/>
</dbReference>
<evidence type="ECO:0000256" key="7">
    <source>
        <dbReference type="PROSITE-ProRule" id="PRU01091"/>
    </source>
</evidence>
<evidence type="ECO:0000256" key="5">
    <source>
        <dbReference type="ARBA" id="ARBA00023163"/>
    </source>
</evidence>
<dbReference type="GO" id="GO:0000976">
    <property type="term" value="F:transcription cis-regulatory region binding"/>
    <property type="evidence" value="ECO:0007669"/>
    <property type="project" value="TreeGrafter"/>
</dbReference>
<gene>
    <name evidence="10" type="ORF">AMD00_09975</name>
</gene>
<name>A0A0M0LCF9_9BACL</name>
<dbReference type="InterPro" id="IPR001867">
    <property type="entry name" value="OmpR/PhoB-type_DNA-bd"/>
</dbReference>
<dbReference type="PROSITE" id="PS51755">
    <property type="entry name" value="OMPR_PHOB"/>
    <property type="match status" value="1"/>
</dbReference>
<keyword evidence="5" id="KW-0804">Transcription</keyword>